<reference evidence="4 5" key="1">
    <citation type="journal article" date="2014" name="Genome Announc.">
        <title>Complete Genome Sequence of Polychlorinated Biphenyl Degrader Comamonas testosteroni TK102 (NBRC 109938).</title>
        <authorList>
            <person name="Fukuda K."/>
            <person name="Hosoyama A."/>
            <person name="Tsuchikane K."/>
            <person name="Ohji S."/>
            <person name="Yamazoe A."/>
            <person name="Fujita N."/>
            <person name="Shintani M."/>
            <person name="Kimbara K."/>
        </authorList>
    </citation>
    <scope>NUCLEOTIDE SEQUENCE [LARGE SCALE GENOMIC DNA]</scope>
    <source>
        <strain evidence="4">TK102</strain>
    </source>
</reference>
<dbReference type="Gene3D" id="3.90.180.10">
    <property type="entry name" value="Medium-chain alcohol dehydrogenases, catalytic domain"/>
    <property type="match status" value="1"/>
</dbReference>
<keyword evidence="2" id="KW-0560">Oxidoreductase</keyword>
<evidence type="ECO:0000256" key="1">
    <source>
        <dbReference type="ARBA" id="ARBA00022857"/>
    </source>
</evidence>
<dbReference type="PANTHER" id="PTHR48106:SF8">
    <property type="entry name" value="OS02G0805600 PROTEIN"/>
    <property type="match status" value="1"/>
</dbReference>
<accession>A0A076PI62</accession>
<dbReference type="SMART" id="SM00829">
    <property type="entry name" value="PKS_ER"/>
    <property type="match status" value="1"/>
</dbReference>
<dbReference type="InterPro" id="IPR013154">
    <property type="entry name" value="ADH-like_N"/>
</dbReference>
<dbReference type="InterPro" id="IPR014189">
    <property type="entry name" value="Quinone_OxRdtase_PIG3"/>
</dbReference>
<dbReference type="Pfam" id="PF00107">
    <property type="entry name" value="ADH_zinc_N"/>
    <property type="match status" value="1"/>
</dbReference>
<name>A0A076PI62_COMTE</name>
<dbReference type="SUPFAM" id="SSF51735">
    <property type="entry name" value="NAD(P)-binding Rossmann-fold domains"/>
    <property type="match status" value="1"/>
</dbReference>
<dbReference type="KEGG" id="ctes:O987_05815"/>
<dbReference type="PANTHER" id="PTHR48106">
    <property type="entry name" value="QUINONE OXIDOREDUCTASE PIG3-RELATED"/>
    <property type="match status" value="1"/>
</dbReference>
<dbReference type="Proteomes" id="UP000028782">
    <property type="component" value="Chromosome"/>
</dbReference>
<dbReference type="Gene3D" id="3.40.50.720">
    <property type="entry name" value="NAD(P)-binding Rossmann-like Domain"/>
    <property type="match status" value="1"/>
</dbReference>
<feature type="domain" description="Enoyl reductase (ER)" evidence="3">
    <location>
        <begin position="27"/>
        <end position="343"/>
    </location>
</feature>
<evidence type="ECO:0000313" key="5">
    <source>
        <dbReference type="Proteomes" id="UP000028782"/>
    </source>
</evidence>
<keyword evidence="1" id="KW-0521">NADP</keyword>
<dbReference type="NCBIfam" id="TIGR02824">
    <property type="entry name" value="quinone_pig3"/>
    <property type="match status" value="1"/>
</dbReference>
<dbReference type="InterPro" id="IPR013149">
    <property type="entry name" value="ADH-like_C"/>
</dbReference>
<organism evidence="4 5">
    <name type="scientific">Comamonas testosteroni TK102</name>
    <dbReference type="NCBI Taxonomy" id="1392005"/>
    <lineage>
        <taxon>Bacteria</taxon>
        <taxon>Pseudomonadati</taxon>
        <taxon>Pseudomonadota</taxon>
        <taxon>Betaproteobacteria</taxon>
        <taxon>Burkholderiales</taxon>
        <taxon>Comamonadaceae</taxon>
        <taxon>Comamonas</taxon>
    </lineage>
</organism>
<dbReference type="HOGENOM" id="CLU_026673_3_4_4"/>
<dbReference type="InterPro" id="IPR036291">
    <property type="entry name" value="NAD(P)-bd_dom_sf"/>
</dbReference>
<dbReference type="InterPro" id="IPR020843">
    <property type="entry name" value="ER"/>
</dbReference>
<evidence type="ECO:0000259" key="3">
    <source>
        <dbReference type="SMART" id="SM00829"/>
    </source>
</evidence>
<dbReference type="EMBL" id="CP006704">
    <property type="protein sequence ID" value="AIJ45323.1"/>
    <property type="molecule type" value="Genomic_DNA"/>
</dbReference>
<evidence type="ECO:0000313" key="4">
    <source>
        <dbReference type="EMBL" id="AIJ45323.1"/>
    </source>
</evidence>
<sequence length="347" mass="36313">MSLISLMKQSLTMEANTMRAVEITSYGAPDVLRMGVRPMPVAVEGEVLIRVAASGINRPDVLQRKGHYAPPPGASDLPGLEVAGVIVAGDEAAMAQAGFKLGDRVCALVAGGGYASFCAAPVAQCLPVPAGFSDVQAAALPETFFTVWSNVFDRGALQPGETLLVQGGSSGIGVTAIQLAKAWGAKVIVTVGSDAKCDDCLKLGADHAINYKTQDFAAEVQRITAGEGVNVILDMVAGSYVAREVQCLAPDGRLVIIAVQGGVKAEFDAGLVLRKRLTVTGSTLRPRSVAFKAAIAEALKRNVWPLLESGKVRPAIYREFDAADAAQAHALMESSQHTGKIVLTWET</sequence>
<dbReference type="InterPro" id="IPR011032">
    <property type="entry name" value="GroES-like_sf"/>
</dbReference>
<dbReference type="CDD" id="cd05276">
    <property type="entry name" value="p53_inducible_oxidoreductase"/>
    <property type="match status" value="1"/>
</dbReference>
<proteinExistence type="predicted"/>
<dbReference type="GO" id="GO:0070402">
    <property type="term" value="F:NADPH binding"/>
    <property type="evidence" value="ECO:0007669"/>
    <property type="project" value="TreeGrafter"/>
</dbReference>
<protein>
    <submittedName>
        <fullName evidence="4">NADPH quinone oxidoreductase</fullName>
    </submittedName>
</protein>
<evidence type="ECO:0000256" key="2">
    <source>
        <dbReference type="ARBA" id="ARBA00023002"/>
    </source>
</evidence>
<dbReference type="Pfam" id="PF08240">
    <property type="entry name" value="ADH_N"/>
    <property type="match status" value="1"/>
</dbReference>
<gene>
    <name evidence="4" type="ORF">O987_05815</name>
</gene>
<dbReference type="SUPFAM" id="SSF50129">
    <property type="entry name" value="GroES-like"/>
    <property type="match status" value="1"/>
</dbReference>
<dbReference type="GO" id="GO:0016651">
    <property type="term" value="F:oxidoreductase activity, acting on NAD(P)H"/>
    <property type="evidence" value="ECO:0007669"/>
    <property type="project" value="TreeGrafter"/>
</dbReference>
<dbReference type="AlphaFoldDB" id="A0A076PI62"/>